<dbReference type="Proteomes" id="UP001206018">
    <property type="component" value="Unassembled WGS sequence"/>
</dbReference>
<evidence type="ECO:0000256" key="3">
    <source>
        <dbReference type="SAM" id="MobiDB-lite"/>
    </source>
</evidence>
<proteinExistence type="inferred from homology"/>
<dbReference type="RefSeq" id="WP_255884916.1">
    <property type="nucleotide sequence ID" value="NZ_JANAKN010000106.1"/>
</dbReference>
<dbReference type="EMBL" id="JANAKN010000106">
    <property type="protein sequence ID" value="MCQ3023908.1"/>
    <property type="molecule type" value="Genomic_DNA"/>
</dbReference>
<dbReference type="SMART" id="SM00062">
    <property type="entry name" value="PBPb"/>
    <property type="match status" value="1"/>
</dbReference>
<sequence length="283" mass="30037">MVSKSTAVKLGVVVIAGVINLIPSIASAEECKPADKFSTLEPGVLKVTSAVVPPYIVQAQDGKTAAGVDAFVMEAFAKANCLEVQHQFTDSAAAIQYVVAGRSDVAVGAWYRTAERAKVLGVSAPVYLEQTAIYSREGLTQFSQLKGQKVGTVQGYLWVPELKKMYGSDLNLYPTAVALAQDLSSGRISAAVNTYSIGVETQKQGGMPKDIQVKVATPDPAVKSSIEPAQTAYLYKKSNQELGQAMDRFIKELQDNGSLGKELQKAGLDASAATPGTPRYADQ</sequence>
<evidence type="ECO:0000313" key="5">
    <source>
        <dbReference type="EMBL" id="MCQ3023908.1"/>
    </source>
</evidence>
<accession>A0AAW5J8T4</accession>
<evidence type="ECO:0000259" key="4">
    <source>
        <dbReference type="SMART" id="SM00062"/>
    </source>
</evidence>
<dbReference type="AlphaFoldDB" id="A0AAW5J8T4"/>
<reference evidence="5" key="1">
    <citation type="submission" date="2022-07" db="EMBL/GenBank/DDBJ databases">
        <title>The diversity of lipopeptides in the P. syringae complex parallels phylogeny and sheds light on structural diversification during evolutionary history.</title>
        <authorList>
            <person name="Bricout A."/>
            <person name="Morris C.E."/>
            <person name="Chandeysson C."/>
            <person name="Duban M."/>
            <person name="Boistel C."/>
            <person name="Chataigne G."/>
            <person name="Lecouturier D."/>
            <person name="Jacques P."/>
            <person name="Leclere V."/>
            <person name="Rochex A."/>
        </authorList>
    </citation>
    <scope>NUCLEOTIDE SEQUENCE</scope>
    <source>
        <strain evidence="5">LYR0002</strain>
    </source>
</reference>
<feature type="region of interest" description="Disordered" evidence="3">
    <location>
        <begin position="264"/>
        <end position="283"/>
    </location>
</feature>
<dbReference type="Pfam" id="PF00497">
    <property type="entry name" value="SBP_bac_3"/>
    <property type="match status" value="1"/>
</dbReference>
<name>A0AAW5J8T4_PSESS</name>
<protein>
    <submittedName>
        <fullName evidence="5">Transporter substrate-binding domain-containing protein</fullName>
    </submittedName>
</protein>
<dbReference type="InterPro" id="IPR001638">
    <property type="entry name" value="Solute-binding_3/MltF_N"/>
</dbReference>
<comment type="caution">
    <text evidence="5">The sequence shown here is derived from an EMBL/GenBank/DDBJ whole genome shotgun (WGS) entry which is preliminary data.</text>
</comment>
<gene>
    <name evidence="5" type="ORF">NLO85_25985</name>
</gene>
<evidence type="ECO:0000256" key="1">
    <source>
        <dbReference type="ARBA" id="ARBA00010333"/>
    </source>
</evidence>
<feature type="domain" description="Solute-binding protein family 3/N-terminal" evidence="4">
    <location>
        <begin position="44"/>
        <end position="266"/>
    </location>
</feature>
<dbReference type="PANTHER" id="PTHR35936:SF17">
    <property type="entry name" value="ARGININE-BINDING EXTRACELLULAR PROTEIN ARTP"/>
    <property type="match status" value="1"/>
</dbReference>
<evidence type="ECO:0000256" key="2">
    <source>
        <dbReference type="ARBA" id="ARBA00022729"/>
    </source>
</evidence>
<dbReference type="SUPFAM" id="SSF53850">
    <property type="entry name" value="Periplasmic binding protein-like II"/>
    <property type="match status" value="1"/>
</dbReference>
<comment type="similarity">
    <text evidence="1">Belongs to the bacterial solute-binding protein 3 family.</text>
</comment>
<keyword evidence="2" id="KW-0732">Signal</keyword>
<dbReference type="Gene3D" id="3.40.190.10">
    <property type="entry name" value="Periplasmic binding protein-like II"/>
    <property type="match status" value="2"/>
</dbReference>
<organism evidence="5 6">
    <name type="scientific">Pseudomonas savastanoi</name>
    <name type="common">Pseudomonas syringae pv. savastanoi</name>
    <dbReference type="NCBI Taxonomy" id="29438"/>
    <lineage>
        <taxon>Bacteria</taxon>
        <taxon>Pseudomonadati</taxon>
        <taxon>Pseudomonadota</taxon>
        <taxon>Gammaproteobacteria</taxon>
        <taxon>Pseudomonadales</taxon>
        <taxon>Pseudomonadaceae</taxon>
        <taxon>Pseudomonas</taxon>
    </lineage>
</organism>
<evidence type="ECO:0000313" key="6">
    <source>
        <dbReference type="Proteomes" id="UP001206018"/>
    </source>
</evidence>
<dbReference type="PANTHER" id="PTHR35936">
    <property type="entry name" value="MEMBRANE-BOUND LYTIC MUREIN TRANSGLYCOSYLASE F"/>
    <property type="match status" value="1"/>
</dbReference>